<organism evidence="1 2">
    <name type="scientific">Litoreibacter roseus</name>
    <dbReference type="NCBI Taxonomy" id="2601869"/>
    <lineage>
        <taxon>Bacteria</taxon>
        <taxon>Pseudomonadati</taxon>
        <taxon>Pseudomonadota</taxon>
        <taxon>Alphaproteobacteria</taxon>
        <taxon>Rhodobacterales</taxon>
        <taxon>Roseobacteraceae</taxon>
        <taxon>Litoreibacter</taxon>
    </lineage>
</organism>
<gene>
    <name evidence="1" type="ORF">KIN_12600</name>
</gene>
<name>A0A6N6JDD0_9RHOB</name>
<evidence type="ECO:0000313" key="1">
    <source>
        <dbReference type="EMBL" id="GFE64186.1"/>
    </source>
</evidence>
<sequence>MAPPMAVNVQRSDKWVRVKVKAVDIKTPWRTRRIVKVVRSCVTPSRAVGMDNSARLIQMPAARLIRFANAATNRLAAAMPMVLALTAKPITDALTL</sequence>
<comment type="caution">
    <text evidence="1">The sequence shown here is derived from an EMBL/GenBank/DDBJ whole genome shotgun (WGS) entry which is preliminary data.</text>
</comment>
<accession>A0A6N6JDD0</accession>
<evidence type="ECO:0000313" key="2">
    <source>
        <dbReference type="Proteomes" id="UP000436822"/>
    </source>
</evidence>
<keyword evidence="2" id="KW-1185">Reference proteome</keyword>
<dbReference type="AlphaFoldDB" id="A0A6N6JDD0"/>
<dbReference type="Proteomes" id="UP000436822">
    <property type="component" value="Unassembled WGS sequence"/>
</dbReference>
<dbReference type="EMBL" id="BLJE01000001">
    <property type="protein sequence ID" value="GFE64186.1"/>
    <property type="molecule type" value="Genomic_DNA"/>
</dbReference>
<reference evidence="1 2" key="1">
    <citation type="submission" date="2019-12" db="EMBL/GenBank/DDBJ databases">
        <title>Litoreibacter badius sp. nov., a novel bacteriochlorophyll a-containing bacterium in the genus Litoreibacter.</title>
        <authorList>
            <person name="Kanamuro M."/>
            <person name="Takabe Y."/>
            <person name="Mori K."/>
            <person name="Takaichi S."/>
            <person name="Hanada S."/>
        </authorList>
    </citation>
    <scope>NUCLEOTIDE SEQUENCE [LARGE SCALE GENOMIC DNA]</scope>
    <source>
        <strain evidence="1 2">K6</strain>
    </source>
</reference>
<protein>
    <submittedName>
        <fullName evidence="1">Uncharacterized protein</fullName>
    </submittedName>
</protein>
<proteinExistence type="predicted"/>